<sequence length="42" mass="4698">MYAALLGYYLGDGCLSVVKRYAVLRISCDTAWRLDELIGLKS</sequence>
<organism evidence="1 2">
    <name type="scientific">Nocardioides panaciterrulae</name>
    <dbReference type="NCBI Taxonomy" id="661492"/>
    <lineage>
        <taxon>Bacteria</taxon>
        <taxon>Bacillati</taxon>
        <taxon>Actinomycetota</taxon>
        <taxon>Actinomycetes</taxon>
        <taxon>Propionibacteriales</taxon>
        <taxon>Nocardioidaceae</taxon>
        <taxon>Nocardioides</taxon>
    </lineage>
</organism>
<dbReference type="EMBL" id="JACCBG010000001">
    <property type="protein sequence ID" value="NYD41521.1"/>
    <property type="molecule type" value="Genomic_DNA"/>
</dbReference>
<evidence type="ECO:0000313" key="1">
    <source>
        <dbReference type="EMBL" id="NYD41521.1"/>
    </source>
</evidence>
<comment type="caution">
    <text evidence="1">The sequence shown here is derived from an EMBL/GenBank/DDBJ whole genome shotgun (WGS) entry which is preliminary data.</text>
</comment>
<protein>
    <submittedName>
        <fullName evidence="1">Uncharacterized protein</fullName>
    </submittedName>
</protein>
<dbReference type="RefSeq" id="WP_281380834.1">
    <property type="nucleotide sequence ID" value="NZ_JACCBG010000001.1"/>
</dbReference>
<proteinExistence type="predicted"/>
<evidence type="ECO:0000313" key="2">
    <source>
        <dbReference type="Proteomes" id="UP000535511"/>
    </source>
</evidence>
<dbReference type="Proteomes" id="UP000535511">
    <property type="component" value="Unassembled WGS sequence"/>
</dbReference>
<name>A0A7Y9E631_9ACTN</name>
<keyword evidence="2" id="KW-1185">Reference proteome</keyword>
<gene>
    <name evidence="1" type="ORF">BJZ21_001604</name>
</gene>
<reference evidence="1 2" key="1">
    <citation type="submission" date="2020-07" db="EMBL/GenBank/DDBJ databases">
        <title>Sequencing the genomes of 1000 actinobacteria strains.</title>
        <authorList>
            <person name="Klenk H.-P."/>
        </authorList>
    </citation>
    <scope>NUCLEOTIDE SEQUENCE [LARGE SCALE GENOMIC DNA]</scope>
    <source>
        <strain evidence="1 2">DSM 21350</strain>
    </source>
</reference>
<dbReference type="AlphaFoldDB" id="A0A7Y9E631"/>
<accession>A0A7Y9E631</accession>